<feature type="compositionally biased region" description="Basic residues" evidence="1">
    <location>
        <begin position="253"/>
        <end position="264"/>
    </location>
</feature>
<dbReference type="EMBL" id="FMCS01000003">
    <property type="protein sequence ID" value="SCE90828.1"/>
    <property type="molecule type" value="Genomic_DNA"/>
</dbReference>
<feature type="compositionally biased region" description="Low complexity" evidence="1">
    <location>
        <begin position="207"/>
        <end position="218"/>
    </location>
</feature>
<evidence type="ECO:0000313" key="2">
    <source>
        <dbReference type="EMBL" id="SCE90828.1"/>
    </source>
</evidence>
<sequence length="264" mass="28984">MYASAGPIGPVLVWSSPPDKMPHVGVLVCSFTYVRLRAVAARVARPQRWTDRRRGDACRGVQHRTDHGWGGFGEDRRRQRGEAVAERSGAGDVPGLPGRDQRGVVAGGDVRRGEEAAVPAEFEQRRGLRVFAAEHRVTRWHACGLCLVLLRRRAFGPHCGASGGVFQSLSIVVTMPSAVWGLPSARRPTCVAACFRSWQHAFETRRSAPSAALNAPSPTKHRAGRVERAMPRSGNGVGVRSGSQRRRGAEAHRRCRPRSRCRHR</sequence>
<proteinExistence type="predicted"/>
<gene>
    <name evidence="2" type="ORF">GA0070214_103185</name>
</gene>
<keyword evidence="3" id="KW-1185">Reference proteome</keyword>
<name>A0A1C4W3V2_9ACTN</name>
<dbReference type="Proteomes" id="UP000199629">
    <property type="component" value="Unassembled WGS sequence"/>
</dbReference>
<accession>A0A1C4W3V2</accession>
<feature type="compositionally biased region" description="Basic and acidic residues" evidence="1">
    <location>
        <begin position="69"/>
        <end position="85"/>
    </location>
</feature>
<dbReference type="AlphaFoldDB" id="A0A1C4W3V2"/>
<evidence type="ECO:0000313" key="3">
    <source>
        <dbReference type="Proteomes" id="UP000199629"/>
    </source>
</evidence>
<feature type="compositionally biased region" description="Low complexity" evidence="1">
    <location>
        <begin position="232"/>
        <end position="242"/>
    </location>
</feature>
<reference evidence="3" key="1">
    <citation type="submission" date="2016-06" db="EMBL/GenBank/DDBJ databases">
        <authorList>
            <person name="Varghese N."/>
            <person name="Submissions Spin"/>
        </authorList>
    </citation>
    <scope>NUCLEOTIDE SEQUENCE [LARGE SCALE GENOMIC DNA]</scope>
    <source>
        <strain evidence="3">DSM 45246</strain>
    </source>
</reference>
<organism evidence="2 3">
    <name type="scientific">Micromonospora chaiyaphumensis</name>
    <dbReference type="NCBI Taxonomy" id="307119"/>
    <lineage>
        <taxon>Bacteria</taxon>
        <taxon>Bacillati</taxon>
        <taxon>Actinomycetota</taxon>
        <taxon>Actinomycetes</taxon>
        <taxon>Micromonosporales</taxon>
        <taxon>Micromonosporaceae</taxon>
        <taxon>Micromonospora</taxon>
    </lineage>
</organism>
<feature type="region of interest" description="Disordered" evidence="1">
    <location>
        <begin position="69"/>
        <end position="104"/>
    </location>
</feature>
<feature type="region of interest" description="Disordered" evidence="1">
    <location>
        <begin position="206"/>
        <end position="264"/>
    </location>
</feature>
<protein>
    <submittedName>
        <fullName evidence="2">Uncharacterized protein</fullName>
    </submittedName>
</protein>
<evidence type="ECO:0000256" key="1">
    <source>
        <dbReference type="SAM" id="MobiDB-lite"/>
    </source>
</evidence>